<dbReference type="PANTHER" id="PTHR10963:SF55">
    <property type="entry name" value="GLYCOSIDE HYDROLASE FAMILY 16 PROTEIN"/>
    <property type="match status" value="1"/>
</dbReference>
<dbReference type="Gene3D" id="2.60.120.200">
    <property type="match status" value="1"/>
</dbReference>
<dbReference type="EMBL" id="CP146606">
    <property type="protein sequence ID" value="WYK18820.1"/>
    <property type="molecule type" value="Genomic_DNA"/>
</dbReference>
<dbReference type="InterPro" id="IPR011049">
    <property type="entry name" value="Serralysin-like_metalloprot_C"/>
</dbReference>
<dbReference type="Pfam" id="PF00722">
    <property type="entry name" value="Glyco_hydro_16"/>
    <property type="match status" value="1"/>
</dbReference>
<evidence type="ECO:0000256" key="2">
    <source>
        <dbReference type="SAM" id="SignalP"/>
    </source>
</evidence>
<evidence type="ECO:0000313" key="4">
    <source>
        <dbReference type="EMBL" id="WYK18820.1"/>
    </source>
</evidence>
<evidence type="ECO:0000313" key="5">
    <source>
        <dbReference type="Proteomes" id="UP001281305"/>
    </source>
</evidence>
<reference evidence="4 5" key="1">
    <citation type="submission" date="2024-02" db="EMBL/GenBank/DDBJ databases">
        <title>Roseovarius strain W115 nov., isolated from a marine algae.</title>
        <authorList>
            <person name="Lee M.W."/>
            <person name="Lee J.K."/>
            <person name="Kim J.M."/>
            <person name="Choi D.G."/>
            <person name="Baek J.H."/>
            <person name="Bayburt H."/>
            <person name="Jung J.J."/>
            <person name="Han D.M."/>
            <person name="Jeon C.O."/>
        </authorList>
    </citation>
    <scope>NUCLEOTIDE SEQUENCE [LARGE SCALE GENOMIC DNA]</scope>
    <source>
        <strain evidence="4 5">W115</strain>
    </source>
</reference>
<dbReference type="InterPro" id="IPR000757">
    <property type="entry name" value="Beta-glucanase-like"/>
</dbReference>
<dbReference type="InterPro" id="IPR050546">
    <property type="entry name" value="Glycosyl_Hydrlase_16"/>
</dbReference>
<dbReference type="Gene3D" id="2.150.10.10">
    <property type="entry name" value="Serralysin-like metalloprotease, C-terminal"/>
    <property type="match status" value="1"/>
</dbReference>
<dbReference type="SUPFAM" id="SSF51120">
    <property type="entry name" value="beta-Roll"/>
    <property type="match status" value="1"/>
</dbReference>
<proteinExistence type="inferred from homology"/>
<comment type="similarity">
    <text evidence="1">Belongs to the glycosyl hydrolase 16 family.</text>
</comment>
<organism evidence="4 5">
    <name type="scientific">Roseovarius rhodophyticola</name>
    <dbReference type="NCBI Taxonomy" id="3080827"/>
    <lineage>
        <taxon>Bacteria</taxon>
        <taxon>Pseudomonadati</taxon>
        <taxon>Pseudomonadota</taxon>
        <taxon>Alphaproteobacteria</taxon>
        <taxon>Rhodobacterales</taxon>
        <taxon>Roseobacteraceae</taxon>
        <taxon>Roseovarius</taxon>
    </lineage>
</organism>
<feature type="signal peptide" evidence="2">
    <location>
        <begin position="1"/>
        <end position="21"/>
    </location>
</feature>
<dbReference type="PROSITE" id="PS51762">
    <property type="entry name" value="GH16_2"/>
    <property type="match status" value="1"/>
</dbReference>
<keyword evidence="5" id="KW-1185">Reference proteome</keyword>
<name>A0ABZ2TK63_9RHOB</name>
<dbReference type="Proteomes" id="UP001281305">
    <property type="component" value="Chromosome"/>
</dbReference>
<keyword evidence="2" id="KW-0732">Signal</keyword>
<sequence length="468" mass="51816">MVRLSSILALILVLLGSSVQAGPDMSRYTPILIEEFDRPLSRFDGTTGIWRDYPRRQKYIGNGPPSLYVNPTLTRQDGSPLGLNPFRIEDGKLHIAAAPIPKSDMSDVQALLRQAGYKEQAVQNVRYYSGSLSTFSSWSQTYGYFEMRAKLPEGKGHWSAFWLVPSVNGWPPEIDIFEVLGRENGSKGRGSPDNRVHLRVHFDEIAADGSHAPEPTLTNPFEVVDGVPQPAIRRERQKGPRFTFAKTVDVEKAFERQIFDNFNTYAVSWTPDEIIWWFGPNSNDLREIYRTPTPRDVTGPMAVIFNNQIGGKWAGAPDPDKDAETFASTFIIDYVKVFAQTPETKTETGSINVQGSDSDEHLIGGAASQTFHPKGGFDILTGGGGADRFVIAGDSGSKVITDFAADDVLALTGWTFNAGPEALRRLEQVGPDVWLIDEQEPQAPQTLIFRDLNRSDLTSANFEFRPGG</sequence>
<dbReference type="RefSeq" id="WP_317055499.1">
    <property type="nucleotide sequence ID" value="NZ_CP146606.1"/>
</dbReference>
<protein>
    <submittedName>
        <fullName evidence="4">Family 16 glycosylhydrolase</fullName>
    </submittedName>
</protein>
<gene>
    <name evidence="4" type="ORF">RZS32_002725</name>
</gene>
<dbReference type="InterPro" id="IPR013320">
    <property type="entry name" value="ConA-like_dom_sf"/>
</dbReference>
<dbReference type="CDD" id="cd08023">
    <property type="entry name" value="GH16_laminarinase_like"/>
    <property type="match status" value="1"/>
</dbReference>
<evidence type="ECO:0000256" key="1">
    <source>
        <dbReference type="ARBA" id="ARBA00006865"/>
    </source>
</evidence>
<evidence type="ECO:0000259" key="3">
    <source>
        <dbReference type="PROSITE" id="PS51762"/>
    </source>
</evidence>
<dbReference type="SUPFAM" id="SSF49899">
    <property type="entry name" value="Concanavalin A-like lectins/glucanases"/>
    <property type="match status" value="1"/>
</dbReference>
<dbReference type="PANTHER" id="PTHR10963">
    <property type="entry name" value="GLYCOSYL HYDROLASE-RELATED"/>
    <property type="match status" value="1"/>
</dbReference>
<accession>A0ABZ2TK63</accession>
<feature type="domain" description="GH16" evidence="3">
    <location>
        <begin position="23"/>
        <end position="343"/>
    </location>
</feature>
<feature type="chain" id="PRO_5047078704" evidence="2">
    <location>
        <begin position="22"/>
        <end position="468"/>
    </location>
</feature>